<dbReference type="PANTHER" id="PTHR35894:SF1">
    <property type="entry name" value="PHOSPHORIBULOKINASE _ URIDINE KINASE FAMILY"/>
    <property type="match status" value="1"/>
</dbReference>
<gene>
    <name evidence="1" type="ORF">SAMN05720606_10611</name>
</gene>
<reference evidence="2" key="1">
    <citation type="submission" date="2016-10" db="EMBL/GenBank/DDBJ databases">
        <authorList>
            <person name="Varghese N."/>
            <person name="Submissions S."/>
        </authorList>
    </citation>
    <scope>NUCLEOTIDE SEQUENCE [LARGE SCALE GENOMIC DNA]</scope>
    <source>
        <strain evidence="2">BL9</strain>
    </source>
</reference>
<sequence>MMFKALMGQRADMRELNIRKERTKEIIIHHPQYSEILNELEMMLYFSEDSVNPEGAFVYGSTGVGKSTLAKEFRDRYPKEIIVEDNREFTHIPVLYVIVPPKATNRTLASKILEEMGDPLHYKGTEALLTSRIHNYVKKLGIKMIILDELQHLIDADTDHVLKTASNWVKTFTEEVGIAVVLSGITESFKVFLANPQLDRRYCNKIELLPFSYGTVEEILNFRTFLKKIDSELPFSESSNLADPNLSSKIYYVSKGIPFYVMKLLEEATVSAALNGADSIREIDLAKALTKIKQVGRPFVSNPFSNEEFDLESVIKREDDLETKYKVELIEKGKKGKKGKKQ</sequence>
<protein>
    <submittedName>
        <fullName evidence="1">TniB protein</fullName>
    </submittedName>
</protein>
<dbReference type="Gene3D" id="3.40.50.300">
    <property type="entry name" value="P-loop containing nucleotide triphosphate hydrolases"/>
    <property type="match status" value="1"/>
</dbReference>
<dbReference type="Proteomes" id="UP000198538">
    <property type="component" value="Unassembled WGS sequence"/>
</dbReference>
<dbReference type="AlphaFoldDB" id="A0A1G5GRI0"/>
<dbReference type="RefSeq" id="WP_244159267.1">
    <property type="nucleotide sequence ID" value="NZ_FMVM01000006.1"/>
</dbReference>
<dbReference type="PANTHER" id="PTHR35894">
    <property type="entry name" value="GENERAL SECRETION PATHWAY PROTEIN A-RELATED"/>
    <property type="match status" value="1"/>
</dbReference>
<dbReference type="InterPro" id="IPR052026">
    <property type="entry name" value="ExeA_AAA_ATPase_DNA-bind"/>
</dbReference>
<accession>A0A1G5GRI0</accession>
<dbReference type="SUPFAM" id="SSF52540">
    <property type="entry name" value="P-loop containing nucleoside triphosphate hydrolases"/>
    <property type="match status" value="1"/>
</dbReference>
<dbReference type="EMBL" id="FMVM01000006">
    <property type="protein sequence ID" value="SCY54205.1"/>
    <property type="molecule type" value="Genomic_DNA"/>
</dbReference>
<evidence type="ECO:0000313" key="1">
    <source>
        <dbReference type="EMBL" id="SCY54205.1"/>
    </source>
</evidence>
<keyword evidence="2" id="KW-1185">Reference proteome</keyword>
<proteinExistence type="predicted"/>
<name>A0A1G5GRI0_9BACL</name>
<dbReference type="STRING" id="582692.SAMN05720606_10611"/>
<evidence type="ECO:0000313" key="2">
    <source>
        <dbReference type="Proteomes" id="UP000198538"/>
    </source>
</evidence>
<organism evidence="1 2">
    <name type="scientific">Paenibacillus polysaccharolyticus</name>
    <dbReference type="NCBI Taxonomy" id="582692"/>
    <lineage>
        <taxon>Bacteria</taxon>
        <taxon>Bacillati</taxon>
        <taxon>Bacillota</taxon>
        <taxon>Bacilli</taxon>
        <taxon>Bacillales</taxon>
        <taxon>Paenibacillaceae</taxon>
        <taxon>Paenibacillus</taxon>
    </lineage>
</organism>
<dbReference type="InterPro" id="IPR027417">
    <property type="entry name" value="P-loop_NTPase"/>
</dbReference>
<dbReference type="InterPro" id="IPR008868">
    <property type="entry name" value="TniB"/>
</dbReference>
<dbReference type="Pfam" id="PF05621">
    <property type="entry name" value="TniB"/>
    <property type="match status" value="1"/>
</dbReference>